<dbReference type="Proteomes" id="UP000215914">
    <property type="component" value="Unassembled WGS sequence"/>
</dbReference>
<gene>
    <name evidence="1" type="ORF">HanXRQr2_Chr13g0597771</name>
</gene>
<reference evidence="1" key="1">
    <citation type="journal article" date="2017" name="Nature">
        <title>The sunflower genome provides insights into oil metabolism, flowering and Asterid evolution.</title>
        <authorList>
            <person name="Badouin H."/>
            <person name="Gouzy J."/>
            <person name="Grassa C.J."/>
            <person name="Murat F."/>
            <person name="Staton S.E."/>
            <person name="Cottret L."/>
            <person name="Lelandais-Briere C."/>
            <person name="Owens G.L."/>
            <person name="Carrere S."/>
            <person name="Mayjonade B."/>
            <person name="Legrand L."/>
            <person name="Gill N."/>
            <person name="Kane N.C."/>
            <person name="Bowers J.E."/>
            <person name="Hubner S."/>
            <person name="Bellec A."/>
            <person name="Berard A."/>
            <person name="Berges H."/>
            <person name="Blanchet N."/>
            <person name="Boniface M.C."/>
            <person name="Brunel D."/>
            <person name="Catrice O."/>
            <person name="Chaidir N."/>
            <person name="Claudel C."/>
            <person name="Donnadieu C."/>
            <person name="Faraut T."/>
            <person name="Fievet G."/>
            <person name="Helmstetter N."/>
            <person name="King M."/>
            <person name="Knapp S.J."/>
            <person name="Lai Z."/>
            <person name="Le Paslier M.C."/>
            <person name="Lippi Y."/>
            <person name="Lorenzon L."/>
            <person name="Mandel J.R."/>
            <person name="Marage G."/>
            <person name="Marchand G."/>
            <person name="Marquand E."/>
            <person name="Bret-Mestries E."/>
            <person name="Morien E."/>
            <person name="Nambeesan S."/>
            <person name="Nguyen T."/>
            <person name="Pegot-Espagnet P."/>
            <person name="Pouilly N."/>
            <person name="Raftis F."/>
            <person name="Sallet E."/>
            <person name="Schiex T."/>
            <person name="Thomas J."/>
            <person name="Vandecasteele C."/>
            <person name="Vares D."/>
            <person name="Vear F."/>
            <person name="Vautrin S."/>
            <person name="Crespi M."/>
            <person name="Mangin B."/>
            <person name="Burke J.M."/>
            <person name="Salse J."/>
            <person name="Munos S."/>
            <person name="Vincourt P."/>
            <person name="Rieseberg L.H."/>
            <person name="Langlade N.B."/>
        </authorList>
    </citation>
    <scope>NUCLEOTIDE SEQUENCE</scope>
    <source>
        <tissue evidence="1">Leaves</tissue>
    </source>
</reference>
<dbReference type="Gramene" id="mRNA:HanXRQr2_Chr13g0597771">
    <property type="protein sequence ID" value="mRNA:HanXRQr2_Chr13g0597771"/>
    <property type="gene ID" value="HanXRQr2_Chr13g0597771"/>
</dbReference>
<evidence type="ECO:0000313" key="1">
    <source>
        <dbReference type="EMBL" id="KAF5774217.1"/>
    </source>
</evidence>
<accession>A0A9K3EIP8</accession>
<dbReference type="EMBL" id="MNCJ02000328">
    <property type="protein sequence ID" value="KAF5774217.1"/>
    <property type="molecule type" value="Genomic_DNA"/>
</dbReference>
<keyword evidence="2" id="KW-1185">Reference proteome</keyword>
<sequence>MWWSRHRQNPNRKAHSVIYFVNNNPRDGFRLRLGLQQTRAELEEIAISEADVARLKKVVKLHQQPHQQRHNYLHGYLSDAFDGQQHLHNYNSHQRVFQQDFDSQLFISTMNENKDQRMCFDS</sequence>
<name>A0A9K3EIP8_HELAN</name>
<comment type="caution">
    <text evidence="1">The sequence shown here is derived from an EMBL/GenBank/DDBJ whole genome shotgun (WGS) entry which is preliminary data.</text>
</comment>
<protein>
    <submittedName>
        <fullName evidence="1">Uncharacterized protein</fullName>
    </submittedName>
</protein>
<dbReference type="AlphaFoldDB" id="A0A9K3EIP8"/>
<evidence type="ECO:0000313" key="2">
    <source>
        <dbReference type="Proteomes" id="UP000215914"/>
    </source>
</evidence>
<organism evidence="1 2">
    <name type="scientific">Helianthus annuus</name>
    <name type="common">Common sunflower</name>
    <dbReference type="NCBI Taxonomy" id="4232"/>
    <lineage>
        <taxon>Eukaryota</taxon>
        <taxon>Viridiplantae</taxon>
        <taxon>Streptophyta</taxon>
        <taxon>Embryophyta</taxon>
        <taxon>Tracheophyta</taxon>
        <taxon>Spermatophyta</taxon>
        <taxon>Magnoliopsida</taxon>
        <taxon>eudicotyledons</taxon>
        <taxon>Gunneridae</taxon>
        <taxon>Pentapetalae</taxon>
        <taxon>asterids</taxon>
        <taxon>campanulids</taxon>
        <taxon>Asterales</taxon>
        <taxon>Asteraceae</taxon>
        <taxon>Asteroideae</taxon>
        <taxon>Heliantheae alliance</taxon>
        <taxon>Heliantheae</taxon>
        <taxon>Helianthus</taxon>
    </lineage>
</organism>
<reference evidence="1" key="2">
    <citation type="submission" date="2020-06" db="EMBL/GenBank/DDBJ databases">
        <title>Helianthus annuus Genome sequencing and assembly Release 2.</title>
        <authorList>
            <person name="Gouzy J."/>
            <person name="Langlade N."/>
            <person name="Munos S."/>
        </authorList>
    </citation>
    <scope>NUCLEOTIDE SEQUENCE</scope>
    <source>
        <tissue evidence="1">Leaves</tissue>
    </source>
</reference>
<proteinExistence type="predicted"/>